<protein>
    <recommendedName>
        <fullName evidence="4">Glycosyltransferase 61 catalytic domain-containing protein</fullName>
    </recommendedName>
</protein>
<keyword evidence="2" id="KW-0808">Transferase</keyword>
<dbReference type="STRING" id="1125876.SAMN05443292_1903"/>
<evidence type="ECO:0000313" key="6">
    <source>
        <dbReference type="Proteomes" id="UP000198931"/>
    </source>
</evidence>
<evidence type="ECO:0000313" key="5">
    <source>
        <dbReference type="EMBL" id="SFI24182.1"/>
    </source>
</evidence>
<dbReference type="RefSeq" id="WP_090079990.1">
    <property type="nucleotide sequence ID" value="NZ_FOQT01000003.1"/>
</dbReference>
<dbReference type="GO" id="GO:0016757">
    <property type="term" value="F:glycosyltransferase activity"/>
    <property type="evidence" value="ECO:0007669"/>
    <property type="project" value="UniProtKB-KW"/>
</dbReference>
<gene>
    <name evidence="5" type="ORF">SAMN05443292_1903</name>
</gene>
<dbReference type="AlphaFoldDB" id="A0A1I3GLR9"/>
<dbReference type="Pfam" id="PF04577">
    <property type="entry name" value="Glyco_transf_61"/>
    <property type="match status" value="1"/>
</dbReference>
<evidence type="ECO:0000259" key="4">
    <source>
        <dbReference type="Pfam" id="PF04577"/>
    </source>
</evidence>
<dbReference type="InterPro" id="IPR049625">
    <property type="entry name" value="Glyco_transf_61_cat"/>
</dbReference>
<proteinExistence type="predicted"/>
<evidence type="ECO:0000256" key="3">
    <source>
        <dbReference type="ARBA" id="ARBA00023180"/>
    </source>
</evidence>
<evidence type="ECO:0000256" key="2">
    <source>
        <dbReference type="ARBA" id="ARBA00022679"/>
    </source>
</evidence>
<name>A0A1I3GLR9_9FLAO</name>
<sequence length="391" mass="46514">MIKKVKIFLKNLLYSHEFIDNQFLSFIQLKILSKVHQRKYYRIKIKSLEKTKILEKIIDGYFYESRTQNNQMIKVPDLNLYFFENALVNSYSSAVISKNILHYEVFNDKERYNEGFILYHSKKTAVYFLNEVETIEEGFFLAGNGSYNWYHWMIEILPKIIYFDTSHTKVILVNQSCQTIKSMADSLNLITENLNIKIVYLHPRKVYNVKKLFFINEVNKLMFNSENITFSDSYKYYFRKESLNNISNIFKSKITGTETCCKKLFLERKNTHRIAKNDKEIFTFLQQKGFVSADLRSLSFTEQINCLKNAKIIVGTTGASWTNLLFCEPSSYSIIFIPENFKNYRFFEEIGQMLNVKVDYLYYENGENDHDKSEFIIDIKNLENLLHEFEK</sequence>
<feature type="domain" description="Glycosyltransferase 61 catalytic" evidence="4">
    <location>
        <begin position="149"/>
        <end position="331"/>
    </location>
</feature>
<dbReference type="EMBL" id="FOQT01000003">
    <property type="protein sequence ID" value="SFI24182.1"/>
    <property type="molecule type" value="Genomic_DNA"/>
</dbReference>
<accession>A0A1I3GLR9</accession>
<keyword evidence="3" id="KW-0325">Glycoprotein</keyword>
<dbReference type="PANTHER" id="PTHR20961">
    <property type="entry name" value="GLYCOSYLTRANSFERASE"/>
    <property type="match status" value="1"/>
</dbReference>
<dbReference type="Proteomes" id="UP000198931">
    <property type="component" value="Unassembled WGS sequence"/>
</dbReference>
<dbReference type="InterPro" id="IPR007657">
    <property type="entry name" value="Glycosyltransferase_61"/>
</dbReference>
<dbReference type="OrthoDB" id="1156086at2"/>
<organism evidence="5 6">
    <name type="scientific">Halpernia frigidisoli</name>
    <dbReference type="NCBI Taxonomy" id="1125876"/>
    <lineage>
        <taxon>Bacteria</taxon>
        <taxon>Pseudomonadati</taxon>
        <taxon>Bacteroidota</taxon>
        <taxon>Flavobacteriia</taxon>
        <taxon>Flavobacteriales</taxon>
        <taxon>Weeksellaceae</taxon>
        <taxon>Chryseobacterium group</taxon>
        <taxon>Halpernia</taxon>
    </lineage>
</organism>
<keyword evidence="1" id="KW-0328">Glycosyltransferase</keyword>
<reference evidence="5 6" key="1">
    <citation type="submission" date="2016-10" db="EMBL/GenBank/DDBJ databases">
        <authorList>
            <person name="de Groot N.N."/>
        </authorList>
    </citation>
    <scope>NUCLEOTIDE SEQUENCE [LARGE SCALE GENOMIC DNA]</scope>
    <source>
        <strain evidence="5 6">DSM 26000</strain>
    </source>
</reference>
<keyword evidence="6" id="KW-1185">Reference proteome</keyword>
<evidence type="ECO:0000256" key="1">
    <source>
        <dbReference type="ARBA" id="ARBA00022676"/>
    </source>
</evidence>